<dbReference type="EMBL" id="NXLQ01000101">
    <property type="protein sequence ID" value="RDU60093.1"/>
    <property type="molecule type" value="Genomic_DNA"/>
</dbReference>
<dbReference type="RefSeq" id="WP_181882470.1">
    <property type="nucleotide sequence ID" value="NZ_NXLQ01000101.1"/>
</dbReference>
<keyword evidence="2" id="KW-1185">Reference proteome</keyword>
<accession>A0A3D8I4L1</accession>
<sequence length="137" mass="16067">YSKIEQIIDKNKNKKDVKILKPQSLSREEVLEIVDNLEKVFNRNGKDTGIRLVKDKQELDKLWREITQSERGVKPDVDNKGNPMKYTILDDKQTRIQYRTHSSNASNNLPTIDIHNRELKVQRKIHIDIHQNKGGIQ</sequence>
<comment type="caution">
    <text evidence="1">The sequence shown here is derived from an EMBL/GenBank/DDBJ whole genome shotgun (WGS) entry which is preliminary data.</text>
</comment>
<dbReference type="Proteomes" id="UP000256379">
    <property type="component" value="Unassembled WGS sequence"/>
</dbReference>
<evidence type="ECO:0000313" key="2">
    <source>
        <dbReference type="Proteomes" id="UP000256379"/>
    </source>
</evidence>
<organism evidence="1 2">
    <name type="scientific">Helicobacter didelphidarum</name>
    <dbReference type="NCBI Taxonomy" id="2040648"/>
    <lineage>
        <taxon>Bacteria</taxon>
        <taxon>Pseudomonadati</taxon>
        <taxon>Campylobacterota</taxon>
        <taxon>Epsilonproteobacteria</taxon>
        <taxon>Campylobacterales</taxon>
        <taxon>Helicobacteraceae</taxon>
        <taxon>Helicobacter</taxon>
    </lineage>
</organism>
<protein>
    <submittedName>
        <fullName evidence="1">Uncharacterized protein</fullName>
    </submittedName>
</protein>
<proteinExistence type="predicted"/>
<feature type="non-terminal residue" evidence="1">
    <location>
        <position position="1"/>
    </location>
</feature>
<reference evidence="1 2" key="1">
    <citation type="submission" date="2018-04" db="EMBL/GenBank/DDBJ databases">
        <title>Novel Campyloabacter and Helicobacter Species and Strains.</title>
        <authorList>
            <person name="Mannion A.J."/>
            <person name="Shen Z."/>
            <person name="Fox J.G."/>
        </authorList>
    </citation>
    <scope>NUCLEOTIDE SEQUENCE [LARGE SCALE GENOMIC DNA]</scope>
    <source>
        <strain evidence="1 2">MIT 17-337</strain>
    </source>
</reference>
<gene>
    <name evidence="1" type="ORF">CQA53_11055</name>
</gene>
<evidence type="ECO:0000313" key="1">
    <source>
        <dbReference type="EMBL" id="RDU60093.1"/>
    </source>
</evidence>
<dbReference type="AlphaFoldDB" id="A0A3D8I4L1"/>
<name>A0A3D8I4L1_9HELI</name>